<evidence type="ECO:0000313" key="1">
    <source>
        <dbReference type="EMBL" id="BBH26919.1"/>
    </source>
</evidence>
<sequence>MSKIEIQCNNHQACAKDVETFVKNELKANDIRLNTVADLNIYYKPEHNQVYYVATTKDGRIYRNIEPLEFA</sequence>
<gene>
    <name evidence="1" type="ORF">SG0102_18530</name>
</gene>
<dbReference type="Proteomes" id="UP000268059">
    <property type="component" value="Chromosome"/>
</dbReference>
<protein>
    <submittedName>
        <fullName evidence="1">Uncharacterized protein</fullName>
    </submittedName>
</protein>
<evidence type="ECO:0000313" key="2">
    <source>
        <dbReference type="Proteomes" id="UP000268059"/>
    </source>
</evidence>
<dbReference type="RefSeq" id="WP_125119707.1">
    <property type="nucleotide sequence ID" value="NZ_JAQYAJ010000108.1"/>
</dbReference>
<accession>A0A3G9JUY5</accession>
<organism evidence="1 2">
    <name type="scientific">Intestinibaculum porci</name>
    <dbReference type="NCBI Taxonomy" id="2487118"/>
    <lineage>
        <taxon>Bacteria</taxon>
        <taxon>Bacillati</taxon>
        <taxon>Bacillota</taxon>
        <taxon>Erysipelotrichia</taxon>
        <taxon>Erysipelotrichales</taxon>
        <taxon>Erysipelotrichaceae</taxon>
        <taxon>Intestinibaculum</taxon>
    </lineage>
</organism>
<reference evidence="1 2" key="1">
    <citation type="submission" date="2018-11" db="EMBL/GenBank/DDBJ databases">
        <title>Novel Erysipelotrichaceae bacterium isolated from small intestine of a swine.</title>
        <authorList>
            <person name="Kim J.S."/>
            <person name="Choe H."/>
            <person name="Lee Y.R."/>
            <person name="Kim K.M."/>
            <person name="Park D.S."/>
        </authorList>
    </citation>
    <scope>NUCLEOTIDE SEQUENCE [LARGE SCALE GENOMIC DNA]</scope>
    <source>
        <strain evidence="1 2">SG0102</strain>
    </source>
</reference>
<keyword evidence="2" id="KW-1185">Reference proteome</keyword>
<dbReference type="Pfam" id="PF20069">
    <property type="entry name" value="DUF6465"/>
    <property type="match status" value="1"/>
</dbReference>
<name>A0A3G9JUY5_9FIRM</name>
<dbReference type="KEGG" id="ebm:SG0102_18530"/>
<dbReference type="AlphaFoldDB" id="A0A3G9JUY5"/>
<dbReference type="OrthoDB" id="1711086at2"/>
<proteinExistence type="predicted"/>
<dbReference type="InterPro" id="IPR046313">
    <property type="entry name" value="DUF6465"/>
</dbReference>
<dbReference type="EMBL" id="AP019309">
    <property type="protein sequence ID" value="BBH26919.1"/>
    <property type="molecule type" value="Genomic_DNA"/>
</dbReference>
<dbReference type="InParanoid" id="A0A3G9JUY5"/>